<keyword evidence="1" id="KW-0472">Membrane</keyword>
<dbReference type="AlphaFoldDB" id="A0A6J4KSW5"/>
<evidence type="ECO:0000256" key="1">
    <source>
        <dbReference type="SAM" id="Phobius"/>
    </source>
</evidence>
<organism evidence="2">
    <name type="scientific">uncultured Gemmatimonadota bacterium</name>
    <dbReference type="NCBI Taxonomy" id="203437"/>
    <lineage>
        <taxon>Bacteria</taxon>
        <taxon>Pseudomonadati</taxon>
        <taxon>Gemmatimonadota</taxon>
        <taxon>environmental samples</taxon>
    </lineage>
</organism>
<sequence length="68" mass="6972">MRGDGVQSWGRHVAVAMAVGGAVGLAWGLTQTGDENVFGLSPVIETVIGIGVGLYAGTAVYLVQSVRR</sequence>
<name>A0A6J4KSW5_9BACT</name>
<feature type="transmembrane region" description="Helical" evidence="1">
    <location>
        <begin position="12"/>
        <end position="30"/>
    </location>
</feature>
<reference evidence="2" key="1">
    <citation type="submission" date="2020-02" db="EMBL/GenBank/DDBJ databases">
        <authorList>
            <person name="Meier V. D."/>
        </authorList>
    </citation>
    <scope>NUCLEOTIDE SEQUENCE</scope>
    <source>
        <strain evidence="2">AVDCRST_MAG68</strain>
    </source>
</reference>
<keyword evidence="1" id="KW-1133">Transmembrane helix</keyword>
<proteinExistence type="predicted"/>
<keyword evidence="1" id="KW-0812">Transmembrane</keyword>
<dbReference type="EMBL" id="CADCTW010000081">
    <property type="protein sequence ID" value="CAA9314286.1"/>
    <property type="molecule type" value="Genomic_DNA"/>
</dbReference>
<protein>
    <submittedName>
        <fullName evidence="2">Uncharacterized protein</fullName>
    </submittedName>
</protein>
<feature type="transmembrane region" description="Helical" evidence="1">
    <location>
        <begin position="42"/>
        <end position="63"/>
    </location>
</feature>
<gene>
    <name evidence="2" type="ORF">AVDCRST_MAG68-1461</name>
</gene>
<evidence type="ECO:0000313" key="2">
    <source>
        <dbReference type="EMBL" id="CAA9314286.1"/>
    </source>
</evidence>
<accession>A0A6J4KSW5</accession>